<dbReference type="Proteomes" id="UP001597036">
    <property type="component" value="Unassembled WGS sequence"/>
</dbReference>
<dbReference type="GO" id="GO:0004077">
    <property type="term" value="F:biotin--[biotin carboxyl-carrier protein] ligase activity"/>
    <property type="evidence" value="ECO:0007669"/>
    <property type="project" value="UniProtKB-EC"/>
</dbReference>
<reference evidence="4" key="1">
    <citation type="journal article" date="2019" name="Int. J. Syst. Evol. Microbiol.">
        <title>The Global Catalogue of Microorganisms (GCM) 10K type strain sequencing project: providing services to taxonomists for standard genome sequencing and annotation.</title>
        <authorList>
            <consortium name="The Broad Institute Genomics Platform"/>
            <consortium name="The Broad Institute Genome Sequencing Center for Infectious Disease"/>
            <person name="Wu L."/>
            <person name="Ma J."/>
        </authorList>
    </citation>
    <scope>NUCLEOTIDE SEQUENCE [LARGE SCALE GENOMIC DNA]</scope>
    <source>
        <strain evidence="4">CCM 8604</strain>
    </source>
</reference>
<keyword evidence="1 3" id="KW-0436">Ligase</keyword>
<dbReference type="InterPro" id="IPR004408">
    <property type="entry name" value="Biotin_CoA_COase_ligase"/>
</dbReference>
<evidence type="ECO:0000259" key="2">
    <source>
        <dbReference type="PROSITE" id="PS51733"/>
    </source>
</evidence>
<gene>
    <name evidence="3" type="ORF">ACFQY8_07355</name>
</gene>
<dbReference type="Pfam" id="PF03099">
    <property type="entry name" value="BPL_LplA_LipB"/>
    <property type="match status" value="1"/>
</dbReference>
<keyword evidence="4" id="KW-1185">Reference proteome</keyword>
<proteinExistence type="predicted"/>
<dbReference type="Gene3D" id="3.30.930.10">
    <property type="entry name" value="Bira Bifunctional Protein, Domain 2"/>
    <property type="match status" value="1"/>
</dbReference>
<dbReference type="InterPro" id="IPR004143">
    <property type="entry name" value="BPL_LPL_catalytic"/>
</dbReference>
<evidence type="ECO:0000256" key="1">
    <source>
        <dbReference type="ARBA" id="ARBA00022598"/>
    </source>
</evidence>
<dbReference type="PANTHER" id="PTHR12835">
    <property type="entry name" value="BIOTIN PROTEIN LIGASE"/>
    <property type="match status" value="1"/>
</dbReference>
<feature type="domain" description="BPL/LPL catalytic" evidence="2">
    <location>
        <begin position="18"/>
        <end position="210"/>
    </location>
</feature>
<evidence type="ECO:0000313" key="4">
    <source>
        <dbReference type="Proteomes" id="UP001597036"/>
    </source>
</evidence>
<sequence>MEYIRKSYAGVSCPWWHYAEVESTNTQAGDIVRDITDVEDSADYDAVRFVVSADKQTAGRGRTGHQWVSVPGINCAVSYICELSQEWYNAHGTWISTVAGLCVAQAVESVYKLDDIKLKWPNDIYAKGRKLGGILCEVVERDDAPEKIFVIIGIGINIEAAPRIEANYEATCIRELAELAGEMATIDSASADALIVRIAGQLNKFFSSDNEKNLHAVDTMHTFREQALRRSYTVGRRVVVRRVDSTEIFGKAVNIGLDASLEILDDSTRQKVNVRVGDVGILP</sequence>
<dbReference type="PANTHER" id="PTHR12835:SF5">
    <property type="entry name" value="BIOTIN--PROTEIN LIGASE"/>
    <property type="match status" value="1"/>
</dbReference>
<dbReference type="RefSeq" id="WP_377939283.1">
    <property type="nucleotide sequence ID" value="NZ_JBHTHQ010000022.1"/>
</dbReference>
<evidence type="ECO:0000313" key="3">
    <source>
        <dbReference type="EMBL" id="MFD0705556.1"/>
    </source>
</evidence>
<protein>
    <submittedName>
        <fullName evidence="3">Biotin--[acetyl-CoA-carboxylase] ligase</fullName>
        <ecNumber evidence="3">6.3.4.15</ecNumber>
    </submittedName>
</protein>
<dbReference type="EC" id="6.3.4.15" evidence="3"/>
<dbReference type="PROSITE" id="PS51733">
    <property type="entry name" value="BPL_LPL_CATALYTIC"/>
    <property type="match status" value="1"/>
</dbReference>
<dbReference type="SUPFAM" id="SSF55681">
    <property type="entry name" value="Class II aaRS and biotin synthetases"/>
    <property type="match status" value="1"/>
</dbReference>
<name>A0ABW2Y707_9BIFI</name>
<dbReference type="CDD" id="cd16442">
    <property type="entry name" value="BPL"/>
    <property type="match status" value="1"/>
</dbReference>
<dbReference type="NCBIfam" id="TIGR00121">
    <property type="entry name" value="birA_ligase"/>
    <property type="match status" value="1"/>
</dbReference>
<accession>A0ABW2Y707</accession>
<dbReference type="EMBL" id="JBHTHQ010000022">
    <property type="protein sequence ID" value="MFD0705556.1"/>
    <property type="molecule type" value="Genomic_DNA"/>
</dbReference>
<organism evidence="3 4">
    <name type="scientific">Alloscardovia venturai</name>
    <dbReference type="NCBI Taxonomy" id="1769421"/>
    <lineage>
        <taxon>Bacteria</taxon>
        <taxon>Bacillati</taxon>
        <taxon>Actinomycetota</taxon>
        <taxon>Actinomycetes</taxon>
        <taxon>Bifidobacteriales</taxon>
        <taxon>Bifidobacteriaceae</taxon>
        <taxon>Alloscardovia</taxon>
    </lineage>
</organism>
<dbReference type="InterPro" id="IPR045864">
    <property type="entry name" value="aa-tRNA-synth_II/BPL/LPL"/>
</dbReference>
<comment type="caution">
    <text evidence="3">The sequence shown here is derived from an EMBL/GenBank/DDBJ whole genome shotgun (WGS) entry which is preliminary data.</text>
</comment>